<accession>E9HVG8</accession>
<sequence>MQLSWNNFRVTLADKRQSLGYVISYIEAPYKNVSYFDRRDACGDGLESTIDVAVNHDAEPEENEMNTLLLISASLTLNIRHLCTDVHSSAQSNFIRKNKSSRCSFVVVSETKKPVLEETSPDNRTSIFGDPSIFAASPEGNNNLESGGSSGSAQQGKCCQCRPTGTNDKVTLEKKEK</sequence>
<dbReference type="SUPFAM" id="SSF49265">
    <property type="entry name" value="Fibronectin type III"/>
    <property type="match status" value="1"/>
</dbReference>
<dbReference type="AlphaFoldDB" id="E9HVG8"/>
<proteinExistence type="predicted"/>
<gene>
    <name evidence="2" type="ORF">DAPPUDRAFT_118339</name>
</gene>
<evidence type="ECO:0000256" key="1">
    <source>
        <dbReference type="SAM" id="MobiDB-lite"/>
    </source>
</evidence>
<dbReference type="KEGG" id="dpx:DAPPUDRAFT_118339"/>
<organism evidence="2 3">
    <name type="scientific">Daphnia pulex</name>
    <name type="common">Water flea</name>
    <dbReference type="NCBI Taxonomy" id="6669"/>
    <lineage>
        <taxon>Eukaryota</taxon>
        <taxon>Metazoa</taxon>
        <taxon>Ecdysozoa</taxon>
        <taxon>Arthropoda</taxon>
        <taxon>Crustacea</taxon>
        <taxon>Branchiopoda</taxon>
        <taxon>Diplostraca</taxon>
        <taxon>Cladocera</taxon>
        <taxon>Anomopoda</taxon>
        <taxon>Daphniidae</taxon>
        <taxon>Daphnia</taxon>
    </lineage>
</organism>
<dbReference type="InterPro" id="IPR013783">
    <property type="entry name" value="Ig-like_fold"/>
</dbReference>
<reference evidence="2 3" key="1">
    <citation type="journal article" date="2011" name="Science">
        <title>The ecoresponsive genome of Daphnia pulex.</title>
        <authorList>
            <person name="Colbourne J.K."/>
            <person name="Pfrender M.E."/>
            <person name="Gilbert D."/>
            <person name="Thomas W.K."/>
            <person name="Tucker A."/>
            <person name="Oakley T.H."/>
            <person name="Tokishita S."/>
            <person name="Aerts A."/>
            <person name="Arnold G.J."/>
            <person name="Basu M.K."/>
            <person name="Bauer D.J."/>
            <person name="Caceres C.E."/>
            <person name="Carmel L."/>
            <person name="Casola C."/>
            <person name="Choi J.H."/>
            <person name="Detter J.C."/>
            <person name="Dong Q."/>
            <person name="Dusheyko S."/>
            <person name="Eads B.D."/>
            <person name="Frohlich T."/>
            <person name="Geiler-Samerotte K.A."/>
            <person name="Gerlach D."/>
            <person name="Hatcher P."/>
            <person name="Jogdeo S."/>
            <person name="Krijgsveld J."/>
            <person name="Kriventseva E.V."/>
            <person name="Kultz D."/>
            <person name="Laforsch C."/>
            <person name="Lindquist E."/>
            <person name="Lopez J."/>
            <person name="Manak J.R."/>
            <person name="Muller J."/>
            <person name="Pangilinan J."/>
            <person name="Patwardhan R.P."/>
            <person name="Pitluck S."/>
            <person name="Pritham E.J."/>
            <person name="Rechtsteiner A."/>
            <person name="Rho M."/>
            <person name="Rogozin I.B."/>
            <person name="Sakarya O."/>
            <person name="Salamov A."/>
            <person name="Schaack S."/>
            <person name="Shapiro H."/>
            <person name="Shiga Y."/>
            <person name="Skalitzky C."/>
            <person name="Smith Z."/>
            <person name="Souvorov A."/>
            <person name="Sung W."/>
            <person name="Tang Z."/>
            <person name="Tsuchiya D."/>
            <person name="Tu H."/>
            <person name="Vos H."/>
            <person name="Wang M."/>
            <person name="Wolf Y.I."/>
            <person name="Yamagata H."/>
            <person name="Yamada T."/>
            <person name="Ye Y."/>
            <person name="Shaw J.R."/>
            <person name="Andrews J."/>
            <person name="Crease T.J."/>
            <person name="Tang H."/>
            <person name="Lucas S.M."/>
            <person name="Robertson H.M."/>
            <person name="Bork P."/>
            <person name="Koonin E.V."/>
            <person name="Zdobnov E.M."/>
            <person name="Grigoriev I.V."/>
            <person name="Lynch M."/>
            <person name="Boore J.L."/>
        </authorList>
    </citation>
    <scope>NUCLEOTIDE SEQUENCE [LARGE SCALE GENOMIC DNA]</scope>
</reference>
<dbReference type="HOGENOM" id="CLU_1519395_0_0_1"/>
<dbReference type="EMBL" id="GL732853">
    <property type="protein sequence ID" value="EFX64262.1"/>
    <property type="molecule type" value="Genomic_DNA"/>
</dbReference>
<evidence type="ECO:0000313" key="2">
    <source>
        <dbReference type="EMBL" id="EFX64262.1"/>
    </source>
</evidence>
<dbReference type="Gene3D" id="2.60.40.10">
    <property type="entry name" value="Immunoglobulins"/>
    <property type="match status" value="1"/>
</dbReference>
<feature type="compositionally biased region" description="Low complexity" evidence="1">
    <location>
        <begin position="139"/>
        <end position="157"/>
    </location>
</feature>
<dbReference type="InterPro" id="IPR036116">
    <property type="entry name" value="FN3_sf"/>
</dbReference>
<dbReference type="Proteomes" id="UP000000305">
    <property type="component" value="Unassembled WGS sequence"/>
</dbReference>
<name>E9HVG8_DAPPU</name>
<keyword evidence="3" id="KW-1185">Reference proteome</keyword>
<protein>
    <submittedName>
        <fullName evidence="2">Uncharacterized protein</fullName>
    </submittedName>
</protein>
<feature type="region of interest" description="Disordered" evidence="1">
    <location>
        <begin position="118"/>
        <end position="177"/>
    </location>
</feature>
<evidence type="ECO:0000313" key="3">
    <source>
        <dbReference type="Proteomes" id="UP000000305"/>
    </source>
</evidence>
<dbReference type="InParanoid" id="E9HVG8"/>